<proteinExistence type="predicted"/>
<dbReference type="InterPro" id="IPR022061">
    <property type="entry name" value="DUF3617"/>
</dbReference>
<dbReference type="AlphaFoldDB" id="A0A9D7E3V9"/>
<sequence length="167" mass="18158">MIRLTTPAFAIAALLVATGTHAADMPKRKPGLWQIETRMAAGPGMGAIKQCIDEKTDNFYQQLGDQHKDKCTESEIKNTGDRILVHSVCRMGSSVATTDATFTGRFDSDCRGDIRVKYNPPMQGMSEATMSITAKWLGPCQAGQKPGDMILPGGMKINPQDKRGARQ</sequence>
<evidence type="ECO:0000313" key="4">
    <source>
        <dbReference type="Proteomes" id="UP000807785"/>
    </source>
</evidence>
<dbReference type="EMBL" id="JADJEV010000003">
    <property type="protein sequence ID" value="MBK6973326.1"/>
    <property type="molecule type" value="Genomic_DNA"/>
</dbReference>
<evidence type="ECO:0000256" key="2">
    <source>
        <dbReference type="SAM" id="SignalP"/>
    </source>
</evidence>
<keyword evidence="2" id="KW-0732">Signal</keyword>
<name>A0A9D7E3V9_9PROT</name>
<feature type="chain" id="PRO_5039459160" evidence="2">
    <location>
        <begin position="23"/>
        <end position="167"/>
    </location>
</feature>
<dbReference type="Pfam" id="PF12276">
    <property type="entry name" value="DUF3617"/>
    <property type="match status" value="1"/>
</dbReference>
<dbReference type="Proteomes" id="UP000807785">
    <property type="component" value="Unassembled WGS sequence"/>
</dbReference>
<protein>
    <submittedName>
        <fullName evidence="3">DUF3617 family protein</fullName>
    </submittedName>
</protein>
<feature type="region of interest" description="Disordered" evidence="1">
    <location>
        <begin position="145"/>
        <end position="167"/>
    </location>
</feature>
<evidence type="ECO:0000256" key="1">
    <source>
        <dbReference type="SAM" id="MobiDB-lite"/>
    </source>
</evidence>
<evidence type="ECO:0000313" key="3">
    <source>
        <dbReference type="EMBL" id="MBK6973326.1"/>
    </source>
</evidence>
<comment type="caution">
    <text evidence="3">The sequence shown here is derived from an EMBL/GenBank/DDBJ whole genome shotgun (WGS) entry which is preliminary data.</text>
</comment>
<accession>A0A9D7E3V9</accession>
<reference evidence="3" key="1">
    <citation type="submission" date="2020-10" db="EMBL/GenBank/DDBJ databases">
        <title>Connecting structure to function with the recovery of over 1000 high-quality activated sludge metagenome-assembled genomes encoding full-length rRNA genes using long-read sequencing.</title>
        <authorList>
            <person name="Singleton C.M."/>
            <person name="Petriglieri F."/>
            <person name="Kristensen J.M."/>
            <person name="Kirkegaard R.H."/>
            <person name="Michaelsen T.Y."/>
            <person name="Andersen M.H."/>
            <person name="Karst S.M."/>
            <person name="Dueholm M.S."/>
            <person name="Nielsen P.H."/>
            <person name="Albertsen M."/>
        </authorList>
    </citation>
    <scope>NUCLEOTIDE SEQUENCE</scope>
    <source>
        <strain evidence="3">Bjer_18-Q3-R1-45_BAT3C.347</strain>
    </source>
</reference>
<feature type="signal peptide" evidence="2">
    <location>
        <begin position="1"/>
        <end position="22"/>
    </location>
</feature>
<gene>
    <name evidence="3" type="ORF">IPH26_10420</name>
</gene>
<organism evidence="3 4">
    <name type="scientific">Candidatus Methylophosphatis roskildensis</name>
    <dbReference type="NCBI Taxonomy" id="2899263"/>
    <lineage>
        <taxon>Bacteria</taxon>
        <taxon>Pseudomonadati</taxon>
        <taxon>Pseudomonadota</taxon>
        <taxon>Betaproteobacteria</taxon>
        <taxon>Nitrosomonadales</taxon>
        <taxon>Sterolibacteriaceae</taxon>
        <taxon>Candidatus Methylophosphatis</taxon>
    </lineage>
</organism>